<dbReference type="OrthoDB" id="981917at2"/>
<keyword evidence="3 6" id="KW-0812">Transmembrane</keyword>
<keyword evidence="2" id="KW-1003">Cell membrane</keyword>
<dbReference type="GO" id="GO:0005886">
    <property type="term" value="C:plasma membrane"/>
    <property type="evidence" value="ECO:0007669"/>
    <property type="project" value="UniProtKB-SubCell"/>
</dbReference>
<evidence type="ECO:0000313" key="8">
    <source>
        <dbReference type="Proteomes" id="UP000001822"/>
    </source>
</evidence>
<feature type="transmembrane region" description="Helical" evidence="6">
    <location>
        <begin position="25"/>
        <end position="44"/>
    </location>
</feature>
<dbReference type="RefSeq" id="WP_011585581.1">
    <property type="nucleotide sequence ID" value="NC_008255.1"/>
</dbReference>
<organism evidence="7 8">
    <name type="scientific">Cytophaga hutchinsonii (strain ATCC 33406 / DSM 1761 / CIP 103989 / NBRC 15051 / NCIMB 9469 / D465)</name>
    <dbReference type="NCBI Taxonomy" id="269798"/>
    <lineage>
        <taxon>Bacteria</taxon>
        <taxon>Pseudomonadati</taxon>
        <taxon>Bacteroidota</taxon>
        <taxon>Cytophagia</taxon>
        <taxon>Cytophagales</taxon>
        <taxon>Cytophagaceae</taxon>
        <taxon>Cytophaga</taxon>
    </lineage>
</organism>
<evidence type="ECO:0000256" key="2">
    <source>
        <dbReference type="ARBA" id="ARBA00022475"/>
    </source>
</evidence>
<dbReference type="InterPro" id="IPR005171">
    <property type="entry name" value="Cyt_c_oxidase_su4_prok"/>
</dbReference>
<keyword evidence="8" id="KW-1185">Reference proteome</keyword>
<feature type="transmembrane region" description="Helical" evidence="6">
    <location>
        <begin position="50"/>
        <end position="68"/>
    </location>
</feature>
<evidence type="ECO:0000256" key="4">
    <source>
        <dbReference type="ARBA" id="ARBA00022989"/>
    </source>
</evidence>
<keyword evidence="5 6" id="KW-0472">Membrane</keyword>
<name>A0A6N4SSR9_CYTH3</name>
<keyword evidence="4 6" id="KW-1133">Transmembrane helix</keyword>
<evidence type="ECO:0000256" key="5">
    <source>
        <dbReference type="ARBA" id="ARBA00023136"/>
    </source>
</evidence>
<proteinExistence type="predicted"/>
<dbReference type="EMBL" id="CP000383">
    <property type="protein sequence ID" value="ABG59464.1"/>
    <property type="molecule type" value="Genomic_DNA"/>
</dbReference>
<dbReference type="Proteomes" id="UP000001822">
    <property type="component" value="Chromosome"/>
</dbReference>
<dbReference type="KEGG" id="chu:CHU_2201"/>
<reference evidence="7 8" key="1">
    <citation type="journal article" date="2007" name="Appl. Environ. Microbiol.">
        <title>Genome sequence of the cellulolytic gliding bacterium Cytophaga hutchinsonii.</title>
        <authorList>
            <person name="Xie G."/>
            <person name="Bruce D.C."/>
            <person name="Challacombe J.F."/>
            <person name="Chertkov O."/>
            <person name="Detter J.C."/>
            <person name="Gilna P."/>
            <person name="Han C.S."/>
            <person name="Lucas S."/>
            <person name="Misra M."/>
            <person name="Myers G.L."/>
            <person name="Richardson P."/>
            <person name="Tapia R."/>
            <person name="Thayer N."/>
            <person name="Thompson L.S."/>
            <person name="Brettin T.S."/>
            <person name="Henrissat B."/>
            <person name="Wilson D.B."/>
            <person name="McBride M.J."/>
        </authorList>
    </citation>
    <scope>NUCLEOTIDE SEQUENCE [LARGE SCALE GENOMIC DNA]</scope>
    <source>
        <strain evidence="8">ATCC 33406 / DSM 1761 / CIP 103989 / NBRC 15051 / NCIMB 9469 / D465</strain>
    </source>
</reference>
<dbReference type="AlphaFoldDB" id="A0A6N4SSR9"/>
<evidence type="ECO:0000256" key="3">
    <source>
        <dbReference type="ARBA" id="ARBA00022692"/>
    </source>
</evidence>
<sequence length="115" mass="13059">MGHASHSHGHSSEVQPRDPAKIKHLLVVTAILGVLTAIEFVLAFTMERGILLTTIFVLMTLVKTFYIVGEFMHLKYEVKLLIWAIVLPVIFIIWLILSQLIEATYVFHSIKEIFG</sequence>
<evidence type="ECO:0000313" key="7">
    <source>
        <dbReference type="EMBL" id="ABG59464.1"/>
    </source>
</evidence>
<accession>A0A6N4SSR9</accession>
<comment type="subcellular location">
    <subcellularLocation>
        <location evidence="1">Cell membrane</location>
        <topology evidence="1">Multi-pass membrane protein</topology>
    </subcellularLocation>
</comment>
<gene>
    <name evidence="7" type="ordered locus">CHU_2201</name>
</gene>
<evidence type="ECO:0000256" key="6">
    <source>
        <dbReference type="SAM" id="Phobius"/>
    </source>
</evidence>
<dbReference type="Pfam" id="PF03626">
    <property type="entry name" value="COX4_pro"/>
    <property type="match status" value="1"/>
</dbReference>
<evidence type="ECO:0000256" key="1">
    <source>
        <dbReference type="ARBA" id="ARBA00004651"/>
    </source>
</evidence>
<feature type="transmembrane region" description="Helical" evidence="6">
    <location>
        <begin position="80"/>
        <end position="101"/>
    </location>
</feature>
<protein>
    <submittedName>
        <fullName evidence="7">Uncharacterized protein</fullName>
    </submittedName>
</protein>